<gene>
    <name evidence="15" type="ORF">DM02DRAFT_617934</name>
</gene>
<dbReference type="InterPro" id="IPR000795">
    <property type="entry name" value="T_Tr_GTP-bd_dom"/>
</dbReference>
<evidence type="ECO:0000256" key="4">
    <source>
        <dbReference type="ARBA" id="ARBA00022741"/>
    </source>
</evidence>
<dbReference type="SUPFAM" id="SSF52156">
    <property type="entry name" value="Initiation factor IF2/eIF5b, domain 3"/>
    <property type="match status" value="1"/>
</dbReference>
<dbReference type="Gene3D" id="3.40.50.10050">
    <property type="entry name" value="Translation initiation factor IF- 2, domain 3"/>
    <property type="match status" value="1"/>
</dbReference>
<keyword evidence="11" id="KW-0863">Zinc-finger</keyword>
<dbReference type="FunFam" id="3.40.50.300:FF:000019">
    <property type="entry name" value="Translation initiation factor IF-2"/>
    <property type="match status" value="1"/>
</dbReference>
<dbReference type="Proteomes" id="UP000244855">
    <property type="component" value="Unassembled WGS sequence"/>
</dbReference>
<feature type="domain" description="Tr-type G" evidence="14">
    <location>
        <begin position="458"/>
        <end position="632"/>
    </location>
</feature>
<dbReference type="OrthoDB" id="361630at2759"/>
<dbReference type="FunFam" id="2.40.30.10:FF:000008">
    <property type="entry name" value="Translation initiation factor IF-2"/>
    <property type="match status" value="1"/>
</dbReference>
<feature type="region of interest" description="Disordered" evidence="12">
    <location>
        <begin position="74"/>
        <end position="234"/>
    </location>
</feature>
<protein>
    <recommendedName>
        <fullName evidence="10">Translation initiation factor IF-2, mitochondrial</fullName>
    </recommendedName>
</protein>
<dbReference type="Gene3D" id="2.40.30.10">
    <property type="entry name" value="Translation factors"/>
    <property type="match status" value="2"/>
</dbReference>
<dbReference type="GO" id="GO:0003743">
    <property type="term" value="F:translation initiation factor activity"/>
    <property type="evidence" value="ECO:0007669"/>
    <property type="project" value="UniProtKB-KW"/>
</dbReference>
<evidence type="ECO:0000313" key="16">
    <source>
        <dbReference type="Proteomes" id="UP000244855"/>
    </source>
</evidence>
<reference evidence="15 16" key="1">
    <citation type="journal article" date="2018" name="Sci. Rep.">
        <title>Comparative genomics provides insights into the lifestyle and reveals functional heterogeneity of dark septate endophytic fungi.</title>
        <authorList>
            <person name="Knapp D.G."/>
            <person name="Nemeth J.B."/>
            <person name="Barry K."/>
            <person name="Hainaut M."/>
            <person name="Henrissat B."/>
            <person name="Johnson J."/>
            <person name="Kuo A."/>
            <person name="Lim J.H.P."/>
            <person name="Lipzen A."/>
            <person name="Nolan M."/>
            <person name="Ohm R.A."/>
            <person name="Tamas L."/>
            <person name="Grigoriev I.V."/>
            <person name="Spatafora J.W."/>
            <person name="Nagy L.G."/>
            <person name="Kovacs G.M."/>
        </authorList>
    </citation>
    <scope>NUCLEOTIDE SEQUENCE [LARGE SCALE GENOMIC DNA]</scope>
    <source>
        <strain evidence="15 16">DSE2036</strain>
    </source>
</reference>
<keyword evidence="4" id="KW-0547">Nucleotide-binding</keyword>
<dbReference type="InterPro" id="IPR044145">
    <property type="entry name" value="IF2_II"/>
</dbReference>
<evidence type="ECO:0000256" key="5">
    <source>
        <dbReference type="ARBA" id="ARBA00022917"/>
    </source>
</evidence>
<keyword evidence="11" id="KW-0479">Metal-binding</keyword>
<dbReference type="GO" id="GO:0003924">
    <property type="term" value="F:GTPase activity"/>
    <property type="evidence" value="ECO:0007669"/>
    <property type="project" value="InterPro"/>
</dbReference>
<sequence length="983" mass="108412">MRRASVLKVPSRTREICVFCAATIRQSSSQRRHLTSSSKAPQSAAEAQVHKPEDAPAPPRRLTQAERMRKMLEAQMAKQQPTHPAPRSPVANGGHNRGQTNFPSNGYGSQRQPPVRQPLPQRRPPSNTFGGPGRNDNRERFASGPARRSNNYESLLGRREPLPNEGGIPPRYPGLNKRAEADKSAPWGAAEFGTGQLPRKNAPEGGSTGAGRGLNQENQNERTTTTPFKPQRLDQAELDELLGTVERAHRAYTPLSRELRPQCMHCGREDHLSRECPTKPVLREEPQDEDIVDEFSPSMERRRAKFAMDDSPKEVSNRYEQPERRRRNVERRTRRVTRYDDEEEDGYMDKAEMKRRRKEERKRLLEAEKAAAAPTPISLPEFISVANLAALLRVRVDEFVYKLEELGFEEVQTDHILNSEHAGLIAQEYNFEPIVQTEDEDLHAAPPLSAEEYAELPARPPVVTIMGHVDHGKTTILDYIRSSSVAASEFGGITQHIGAFSVPLASGKKITFLDTPGHSAFETMRARGANVTDIVVLVVAADDSVMPQTVEAIKHAQNAKVPIIVAINKIDKSQADQEAVKLDLGRHGIEVEDFGGDIQAIPVSGKTGQGIPDLEEAIVTLSEMLDHRADPQANVEGWVLEGSTKKSGKVATVLVRSGTLRVGDILVAGTTWARVRTLKNESGVAVDEVGPGMPVEVDGWREQPIAGDEVLQAVDEHQGQAVASTRAERLARDQMAIDMDAINESRRLDAERREAEKGSADAKNASTVYRTATDGPELVSFIVKGDVSGSVEAVIDSITSLGNAEIATRILRHGVGAPSEFDVQHAADAAGHIISFNTAIPNHVSQLAESKGVRIFNENIIYRVVENVKTMMEDRLTPRISQRVVGEGEIAMVFEIGLGGKRKLRVAGSKVRNGIITKGSKVKVFRKGEVVYDGTISSLKNQKKDVVEMRKDSECGVSFAGWEDFKEGDKVQCYEEESHRRTL</sequence>
<keyword evidence="7" id="KW-0496">Mitochondrion</keyword>
<dbReference type="NCBIfam" id="TIGR00487">
    <property type="entry name" value="IF-2"/>
    <property type="match status" value="1"/>
</dbReference>
<dbReference type="Gene3D" id="3.40.50.300">
    <property type="entry name" value="P-loop containing nucleotide triphosphate hydrolases"/>
    <property type="match status" value="1"/>
</dbReference>
<dbReference type="PANTHER" id="PTHR43381">
    <property type="entry name" value="TRANSLATION INITIATION FACTOR IF-2-RELATED"/>
    <property type="match status" value="1"/>
</dbReference>
<dbReference type="SMART" id="SM00343">
    <property type="entry name" value="ZnF_C2HC"/>
    <property type="match status" value="1"/>
</dbReference>
<dbReference type="Pfam" id="PF22042">
    <property type="entry name" value="EF-G_D2"/>
    <property type="match status" value="1"/>
</dbReference>
<dbReference type="CDD" id="cd01887">
    <property type="entry name" value="IF2_eIF5B"/>
    <property type="match status" value="1"/>
</dbReference>
<evidence type="ECO:0000256" key="10">
    <source>
        <dbReference type="ARBA" id="ARBA00044200"/>
    </source>
</evidence>
<comment type="function">
    <text evidence="9">One of the essential components for the initiation of protein synthesis. Protects formylmethionyl-tRNA from spontaneous hydrolysis and promotes its binding to the 30S ribosomal subunits. Also involved in the hydrolysis of GTP during the formation of the 70S ribosomal complex.</text>
</comment>
<keyword evidence="3 15" id="KW-0396">Initiation factor</keyword>
<feature type="compositionally biased region" description="Basic and acidic residues" evidence="12">
    <location>
        <begin position="306"/>
        <end position="323"/>
    </location>
</feature>
<dbReference type="SUPFAM" id="SSF52540">
    <property type="entry name" value="P-loop containing nucleoside triphosphate hydrolases"/>
    <property type="match status" value="1"/>
</dbReference>
<evidence type="ECO:0000259" key="14">
    <source>
        <dbReference type="PROSITE" id="PS51722"/>
    </source>
</evidence>
<dbReference type="SUPFAM" id="SSF50447">
    <property type="entry name" value="Translation proteins"/>
    <property type="match status" value="2"/>
</dbReference>
<name>A0A2V1DBB4_9PLEO</name>
<evidence type="ECO:0000259" key="13">
    <source>
        <dbReference type="PROSITE" id="PS50158"/>
    </source>
</evidence>
<dbReference type="InterPro" id="IPR027417">
    <property type="entry name" value="P-loop_NTPase"/>
</dbReference>
<evidence type="ECO:0000256" key="6">
    <source>
        <dbReference type="ARBA" id="ARBA00022946"/>
    </source>
</evidence>
<evidence type="ECO:0000256" key="3">
    <source>
        <dbReference type="ARBA" id="ARBA00022540"/>
    </source>
</evidence>
<dbReference type="Pfam" id="PF11987">
    <property type="entry name" value="IF-2"/>
    <property type="match status" value="1"/>
</dbReference>
<dbReference type="CDD" id="cd03702">
    <property type="entry name" value="IF2_mtIF2_II"/>
    <property type="match status" value="1"/>
</dbReference>
<keyword evidence="6" id="KW-0809">Transit peptide</keyword>
<dbReference type="InterPro" id="IPR023115">
    <property type="entry name" value="TIF_IF2_dom3"/>
</dbReference>
<comment type="similarity">
    <text evidence="2">Belongs to the TRAFAC class translation factor GTPase superfamily. Classic translation factor GTPase family. IF-2 subfamily.</text>
</comment>
<evidence type="ECO:0000256" key="1">
    <source>
        <dbReference type="ARBA" id="ARBA00004173"/>
    </source>
</evidence>
<dbReference type="InterPro" id="IPR006847">
    <property type="entry name" value="IF2_N"/>
</dbReference>
<dbReference type="HAMAP" id="MF_00100_B">
    <property type="entry name" value="IF_2_B"/>
    <property type="match status" value="1"/>
</dbReference>
<keyword evidence="16" id="KW-1185">Reference proteome</keyword>
<evidence type="ECO:0000256" key="2">
    <source>
        <dbReference type="ARBA" id="ARBA00007733"/>
    </source>
</evidence>
<evidence type="ECO:0000256" key="12">
    <source>
        <dbReference type="SAM" id="MobiDB-lite"/>
    </source>
</evidence>
<dbReference type="GO" id="GO:0003676">
    <property type="term" value="F:nucleic acid binding"/>
    <property type="evidence" value="ECO:0007669"/>
    <property type="project" value="InterPro"/>
</dbReference>
<dbReference type="GO" id="GO:0008270">
    <property type="term" value="F:zinc ion binding"/>
    <property type="evidence" value="ECO:0007669"/>
    <property type="project" value="UniProtKB-KW"/>
</dbReference>
<dbReference type="NCBIfam" id="TIGR00231">
    <property type="entry name" value="small_GTP"/>
    <property type="match status" value="1"/>
</dbReference>
<feature type="domain" description="CCHC-type" evidence="13">
    <location>
        <begin position="263"/>
        <end position="277"/>
    </location>
</feature>
<evidence type="ECO:0000256" key="11">
    <source>
        <dbReference type="PROSITE-ProRule" id="PRU00047"/>
    </source>
</evidence>
<organism evidence="15 16">
    <name type="scientific">Periconia macrospinosa</name>
    <dbReference type="NCBI Taxonomy" id="97972"/>
    <lineage>
        <taxon>Eukaryota</taxon>
        <taxon>Fungi</taxon>
        <taxon>Dikarya</taxon>
        <taxon>Ascomycota</taxon>
        <taxon>Pezizomycotina</taxon>
        <taxon>Dothideomycetes</taxon>
        <taxon>Pleosporomycetidae</taxon>
        <taxon>Pleosporales</taxon>
        <taxon>Massarineae</taxon>
        <taxon>Periconiaceae</taxon>
        <taxon>Periconia</taxon>
    </lineage>
</organism>
<dbReference type="GO" id="GO:0005739">
    <property type="term" value="C:mitochondrion"/>
    <property type="evidence" value="ECO:0007669"/>
    <property type="project" value="UniProtKB-SubCell"/>
</dbReference>
<comment type="subcellular location">
    <subcellularLocation>
        <location evidence="1">Mitochondrion</location>
    </subcellularLocation>
</comment>
<dbReference type="InterPro" id="IPR053905">
    <property type="entry name" value="EF-G-like_DII"/>
</dbReference>
<dbReference type="InterPro" id="IPR001878">
    <property type="entry name" value="Znf_CCHC"/>
</dbReference>
<dbReference type="PROSITE" id="PS51722">
    <property type="entry name" value="G_TR_2"/>
    <property type="match status" value="1"/>
</dbReference>
<dbReference type="InterPro" id="IPR036925">
    <property type="entry name" value="TIF_IF2_dom3_sf"/>
</dbReference>
<dbReference type="InterPro" id="IPR015760">
    <property type="entry name" value="TIF_IF2"/>
</dbReference>
<dbReference type="Pfam" id="PF04760">
    <property type="entry name" value="IF2_N"/>
    <property type="match status" value="1"/>
</dbReference>
<feature type="region of interest" description="Disordered" evidence="12">
    <location>
        <begin position="26"/>
        <end position="60"/>
    </location>
</feature>
<dbReference type="InterPro" id="IPR009000">
    <property type="entry name" value="Transl_B-barrel_sf"/>
</dbReference>
<proteinExistence type="inferred from homology"/>
<dbReference type="InterPro" id="IPR005225">
    <property type="entry name" value="Small_GTP-bd"/>
</dbReference>
<dbReference type="GO" id="GO:0005525">
    <property type="term" value="F:GTP binding"/>
    <property type="evidence" value="ECO:0007669"/>
    <property type="project" value="UniProtKB-KW"/>
</dbReference>
<dbReference type="FunFam" id="3.40.50.10050:FF:000001">
    <property type="entry name" value="Translation initiation factor IF-2"/>
    <property type="match status" value="1"/>
</dbReference>
<feature type="compositionally biased region" description="Polar residues" evidence="12">
    <location>
        <begin position="97"/>
        <end position="109"/>
    </location>
</feature>
<dbReference type="PROSITE" id="PS50158">
    <property type="entry name" value="ZF_CCHC"/>
    <property type="match status" value="1"/>
</dbReference>
<evidence type="ECO:0000256" key="7">
    <source>
        <dbReference type="ARBA" id="ARBA00023128"/>
    </source>
</evidence>
<keyword evidence="8" id="KW-0342">GTP-binding</keyword>
<evidence type="ECO:0000256" key="8">
    <source>
        <dbReference type="ARBA" id="ARBA00023134"/>
    </source>
</evidence>
<keyword evidence="5" id="KW-0648">Protein biosynthesis</keyword>
<dbReference type="CDD" id="cd03692">
    <property type="entry name" value="mtIF2_IVc"/>
    <property type="match status" value="1"/>
</dbReference>
<dbReference type="Pfam" id="PF00009">
    <property type="entry name" value="GTP_EFTU"/>
    <property type="match status" value="1"/>
</dbReference>
<dbReference type="PROSITE" id="PS01176">
    <property type="entry name" value="IF2"/>
    <property type="match status" value="1"/>
</dbReference>
<accession>A0A2V1DBB4</accession>
<dbReference type="AlphaFoldDB" id="A0A2V1DBB4"/>
<evidence type="ECO:0000313" key="15">
    <source>
        <dbReference type="EMBL" id="PVH95400.1"/>
    </source>
</evidence>
<dbReference type="InterPro" id="IPR000178">
    <property type="entry name" value="TF_IF2_bacterial-like"/>
</dbReference>
<keyword evidence="11" id="KW-0862">Zinc</keyword>
<evidence type="ECO:0000256" key="9">
    <source>
        <dbReference type="ARBA" id="ARBA00025162"/>
    </source>
</evidence>
<feature type="region of interest" description="Disordered" evidence="12">
    <location>
        <begin position="303"/>
        <end position="332"/>
    </location>
</feature>
<dbReference type="EMBL" id="KZ805498">
    <property type="protein sequence ID" value="PVH95400.1"/>
    <property type="molecule type" value="Genomic_DNA"/>
</dbReference>
<dbReference type="PANTHER" id="PTHR43381:SF20">
    <property type="entry name" value="TRANSLATION INITIATION FACTOR IF-2, MITOCHONDRIAL"/>
    <property type="match status" value="1"/>
</dbReference>
<dbReference type="STRING" id="97972.A0A2V1DBB4"/>